<dbReference type="RefSeq" id="WP_091429981.1">
    <property type="nucleotide sequence ID" value="NZ_FNMV01000003.1"/>
</dbReference>
<dbReference type="STRING" id="229203.SAMN05444338_10392"/>
<protein>
    <recommendedName>
        <fullName evidence="3">DNA-binding transcriptional regulator GbsR, MarR family</fullName>
    </recommendedName>
</protein>
<dbReference type="OrthoDB" id="1807857at2"/>
<dbReference type="InterPro" id="IPR036390">
    <property type="entry name" value="WH_DNA-bd_sf"/>
</dbReference>
<dbReference type="InterPro" id="IPR036388">
    <property type="entry name" value="WH-like_DNA-bd_sf"/>
</dbReference>
<sequence>MDIQNEKNELREMFGDHFEKLYNIPPLAARILGVLIIDGCKSGLRFESLVETMSASKSSISTNLNLLLKMEKITYFTICGDRKKYFKAADLSKRLGSYMQLLASEMAIINRMIVYREHTASCPEEKCNLENVKAYKEHVNEVEKIFLNTIQKFQETEIKNKNNQ</sequence>
<evidence type="ECO:0008006" key="3">
    <source>
        <dbReference type="Google" id="ProtNLM"/>
    </source>
</evidence>
<proteinExistence type="predicted"/>
<organism evidence="1 2">
    <name type="scientific">Flavobacterium degerlachei</name>
    <dbReference type="NCBI Taxonomy" id="229203"/>
    <lineage>
        <taxon>Bacteria</taxon>
        <taxon>Pseudomonadati</taxon>
        <taxon>Bacteroidota</taxon>
        <taxon>Flavobacteriia</taxon>
        <taxon>Flavobacteriales</taxon>
        <taxon>Flavobacteriaceae</taxon>
        <taxon>Flavobacterium</taxon>
    </lineage>
</organism>
<keyword evidence="2" id="KW-1185">Reference proteome</keyword>
<evidence type="ECO:0000313" key="2">
    <source>
        <dbReference type="Proteomes" id="UP000198569"/>
    </source>
</evidence>
<dbReference type="EMBL" id="FNMV01000003">
    <property type="protein sequence ID" value="SDW51246.1"/>
    <property type="molecule type" value="Genomic_DNA"/>
</dbReference>
<gene>
    <name evidence="1" type="ORF">SAMN05444338_10392</name>
</gene>
<dbReference type="SUPFAM" id="SSF46785">
    <property type="entry name" value="Winged helix' DNA-binding domain"/>
    <property type="match status" value="1"/>
</dbReference>
<name>A0A1H2U507_9FLAO</name>
<dbReference type="Gene3D" id="1.10.10.10">
    <property type="entry name" value="Winged helix-like DNA-binding domain superfamily/Winged helix DNA-binding domain"/>
    <property type="match status" value="1"/>
</dbReference>
<reference evidence="2" key="1">
    <citation type="submission" date="2016-10" db="EMBL/GenBank/DDBJ databases">
        <authorList>
            <person name="Varghese N."/>
            <person name="Submissions S."/>
        </authorList>
    </citation>
    <scope>NUCLEOTIDE SEQUENCE [LARGE SCALE GENOMIC DNA]</scope>
    <source>
        <strain evidence="2">DSM 15718</strain>
    </source>
</reference>
<dbReference type="Proteomes" id="UP000198569">
    <property type="component" value="Unassembled WGS sequence"/>
</dbReference>
<dbReference type="AlphaFoldDB" id="A0A1H2U507"/>
<evidence type="ECO:0000313" key="1">
    <source>
        <dbReference type="EMBL" id="SDW51246.1"/>
    </source>
</evidence>
<accession>A0A1H2U507</accession>